<feature type="region of interest" description="Disordered" evidence="1">
    <location>
        <begin position="21"/>
        <end position="44"/>
    </location>
</feature>
<proteinExistence type="predicted"/>
<gene>
    <name evidence="2" type="ORF">EYF80_028554</name>
</gene>
<dbReference type="Proteomes" id="UP000314294">
    <property type="component" value="Unassembled WGS sequence"/>
</dbReference>
<name>A0A4Z2H631_9TELE</name>
<keyword evidence="3" id="KW-1185">Reference proteome</keyword>
<sequence>MENELICVACVLTSDPRHPPRLVPPERRVTGDDGEIKEEETSESIKLPGETTRGACRRGRRSCRRCRYCLRPVCARFGRLYLGFVVCFEF</sequence>
<evidence type="ECO:0000313" key="3">
    <source>
        <dbReference type="Proteomes" id="UP000314294"/>
    </source>
</evidence>
<feature type="compositionally biased region" description="Acidic residues" evidence="1">
    <location>
        <begin position="32"/>
        <end position="42"/>
    </location>
</feature>
<evidence type="ECO:0000256" key="1">
    <source>
        <dbReference type="SAM" id="MobiDB-lite"/>
    </source>
</evidence>
<evidence type="ECO:0000313" key="2">
    <source>
        <dbReference type="EMBL" id="TNN61259.1"/>
    </source>
</evidence>
<accession>A0A4Z2H631</accession>
<dbReference type="AlphaFoldDB" id="A0A4Z2H631"/>
<protein>
    <submittedName>
        <fullName evidence="2">Uncharacterized protein</fullName>
    </submittedName>
</protein>
<reference evidence="2 3" key="1">
    <citation type="submission" date="2019-03" db="EMBL/GenBank/DDBJ databases">
        <title>First draft genome of Liparis tanakae, snailfish: a comprehensive survey of snailfish specific genes.</title>
        <authorList>
            <person name="Kim W."/>
            <person name="Song I."/>
            <person name="Jeong J.-H."/>
            <person name="Kim D."/>
            <person name="Kim S."/>
            <person name="Ryu S."/>
            <person name="Song J.Y."/>
            <person name="Lee S.K."/>
        </authorList>
    </citation>
    <scope>NUCLEOTIDE SEQUENCE [LARGE SCALE GENOMIC DNA]</scope>
    <source>
        <tissue evidence="2">Muscle</tissue>
    </source>
</reference>
<comment type="caution">
    <text evidence="2">The sequence shown here is derived from an EMBL/GenBank/DDBJ whole genome shotgun (WGS) entry which is preliminary data.</text>
</comment>
<dbReference type="EMBL" id="SRLO01000319">
    <property type="protein sequence ID" value="TNN61259.1"/>
    <property type="molecule type" value="Genomic_DNA"/>
</dbReference>
<organism evidence="2 3">
    <name type="scientific">Liparis tanakae</name>
    <name type="common">Tanaka's snailfish</name>
    <dbReference type="NCBI Taxonomy" id="230148"/>
    <lineage>
        <taxon>Eukaryota</taxon>
        <taxon>Metazoa</taxon>
        <taxon>Chordata</taxon>
        <taxon>Craniata</taxon>
        <taxon>Vertebrata</taxon>
        <taxon>Euteleostomi</taxon>
        <taxon>Actinopterygii</taxon>
        <taxon>Neopterygii</taxon>
        <taxon>Teleostei</taxon>
        <taxon>Neoteleostei</taxon>
        <taxon>Acanthomorphata</taxon>
        <taxon>Eupercaria</taxon>
        <taxon>Perciformes</taxon>
        <taxon>Cottioidei</taxon>
        <taxon>Cottales</taxon>
        <taxon>Liparidae</taxon>
        <taxon>Liparis</taxon>
    </lineage>
</organism>